<name>A0A9D3YYL3_DREPO</name>
<organism evidence="1 2">
    <name type="scientific">Dreissena polymorpha</name>
    <name type="common">Zebra mussel</name>
    <name type="synonym">Mytilus polymorpha</name>
    <dbReference type="NCBI Taxonomy" id="45954"/>
    <lineage>
        <taxon>Eukaryota</taxon>
        <taxon>Metazoa</taxon>
        <taxon>Spiralia</taxon>
        <taxon>Lophotrochozoa</taxon>
        <taxon>Mollusca</taxon>
        <taxon>Bivalvia</taxon>
        <taxon>Autobranchia</taxon>
        <taxon>Heteroconchia</taxon>
        <taxon>Euheterodonta</taxon>
        <taxon>Imparidentia</taxon>
        <taxon>Neoheterodontei</taxon>
        <taxon>Myida</taxon>
        <taxon>Dreissenoidea</taxon>
        <taxon>Dreissenidae</taxon>
        <taxon>Dreissena</taxon>
    </lineage>
</organism>
<reference evidence="1" key="1">
    <citation type="journal article" date="2019" name="bioRxiv">
        <title>The Genome of the Zebra Mussel, Dreissena polymorpha: A Resource for Invasive Species Research.</title>
        <authorList>
            <person name="McCartney M.A."/>
            <person name="Auch B."/>
            <person name="Kono T."/>
            <person name="Mallez S."/>
            <person name="Zhang Y."/>
            <person name="Obille A."/>
            <person name="Becker A."/>
            <person name="Abrahante J.E."/>
            <person name="Garbe J."/>
            <person name="Badalamenti J.P."/>
            <person name="Herman A."/>
            <person name="Mangelson H."/>
            <person name="Liachko I."/>
            <person name="Sullivan S."/>
            <person name="Sone E.D."/>
            <person name="Koren S."/>
            <person name="Silverstein K.A.T."/>
            <person name="Beckman K.B."/>
            <person name="Gohl D.M."/>
        </authorList>
    </citation>
    <scope>NUCLEOTIDE SEQUENCE</scope>
    <source>
        <strain evidence="1">Duluth1</strain>
        <tissue evidence="1">Whole animal</tissue>
    </source>
</reference>
<evidence type="ECO:0000313" key="1">
    <source>
        <dbReference type="EMBL" id="KAH3707395.1"/>
    </source>
</evidence>
<dbReference type="AlphaFoldDB" id="A0A9D3YYL3"/>
<protein>
    <submittedName>
        <fullName evidence="1">Uncharacterized protein</fullName>
    </submittedName>
</protein>
<reference evidence="1" key="2">
    <citation type="submission" date="2020-11" db="EMBL/GenBank/DDBJ databases">
        <authorList>
            <person name="McCartney M.A."/>
            <person name="Auch B."/>
            <person name="Kono T."/>
            <person name="Mallez S."/>
            <person name="Becker A."/>
            <person name="Gohl D.M."/>
            <person name="Silverstein K.A.T."/>
            <person name="Koren S."/>
            <person name="Bechman K.B."/>
            <person name="Herman A."/>
            <person name="Abrahante J.E."/>
            <person name="Garbe J."/>
        </authorList>
    </citation>
    <scope>NUCLEOTIDE SEQUENCE</scope>
    <source>
        <strain evidence="1">Duluth1</strain>
        <tissue evidence="1">Whole animal</tissue>
    </source>
</reference>
<proteinExistence type="predicted"/>
<evidence type="ECO:0000313" key="2">
    <source>
        <dbReference type="Proteomes" id="UP000828390"/>
    </source>
</evidence>
<sequence length="98" mass="10799">MYKSVLCIPDNTTFYAGPNVDFVDAALVRVRAWRASRLPLPAWKVTGRAVGFKSKFRVTTITTIKPPSSLPILSSAATEAALSTVLQLNHHHYMIVKS</sequence>
<accession>A0A9D3YYL3</accession>
<gene>
    <name evidence="1" type="ORF">DPMN_066800</name>
</gene>
<dbReference type="EMBL" id="JAIWYP010000014">
    <property type="protein sequence ID" value="KAH3707395.1"/>
    <property type="molecule type" value="Genomic_DNA"/>
</dbReference>
<comment type="caution">
    <text evidence="1">The sequence shown here is derived from an EMBL/GenBank/DDBJ whole genome shotgun (WGS) entry which is preliminary data.</text>
</comment>
<dbReference type="Proteomes" id="UP000828390">
    <property type="component" value="Unassembled WGS sequence"/>
</dbReference>
<keyword evidence="2" id="KW-1185">Reference proteome</keyword>